<proteinExistence type="predicted"/>
<feature type="chain" id="PRO_5047092053" evidence="1">
    <location>
        <begin position="27"/>
        <end position="174"/>
    </location>
</feature>
<reference evidence="2 3" key="1">
    <citation type="submission" date="2020-09" db="EMBL/GenBank/DDBJ databases">
        <title>The genome sequence of type strain Labrenzia polysiphoniae KACC 19711.</title>
        <authorList>
            <person name="Liu Y."/>
        </authorList>
    </citation>
    <scope>NUCLEOTIDE SEQUENCE [LARGE SCALE GENOMIC DNA]</scope>
    <source>
        <strain evidence="2 3">KACC 19711</strain>
    </source>
</reference>
<accession>A0ABR9CEE9</accession>
<protein>
    <submittedName>
        <fullName evidence="2">Uncharacterized protein</fullName>
    </submittedName>
</protein>
<evidence type="ECO:0000256" key="1">
    <source>
        <dbReference type="SAM" id="SignalP"/>
    </source>
</evidence>
<name>A0ABR9CEE9_9HYPH</name>
<organism evidence="2 3">
    <name type="scientific">Roseibium polysiphoniae</name>
    <dbReference type="NCBI Taxonomy" id="2571221"/>
    <lineage>
        <taxon>Bacteria</taxon>
        <taxon>Pseudomonadati</taxon>
        <taxon>Pseudomonadota</taxon>
        <taxon>Alphaproteobacteria</taxon>
        <taxon>Hyphomicrobiales</taxon>
        <taxon>Stappiaceae</taxon>
        <taxon>Roseibium</taxon>
    </lineage>
</organism>
<sequence>MKISAKSTTAALSLAALVMSSGAATAFGLRDAFVKFEGYTFLTLDSDPSLTPGIVAKNEQQKGRWFKRKPKVSSRWSPEKQTLILIISSGCLQSSAGDPGDLVKVSLDRENRRIVVTGAFWYQVSSKKQTRDCMRTQTYERVFRDLDYGAYTLQVGDEPETRLMLGNPKFHDPV</sequence>
<evidence type="ECO:0000313" key="3">
    <source>
        <dbReference type="Proteomes" id="UP000615687"/>
    </source>
</evidence>
<keyword evidence="1" id="KW-0732">Signal</keyword>
<dbReference type="EMBL" id="JACYXJ010000007">
    <property type="protein sequence ID" value="MBD8878264.1"/>
    <property type="molecule type" value="Genomic_DNA"/>
</dbReference>
<dbReference type="RefSeq" id="WP_192110709.1">
    <property type="nucleotide sequence ID" value="NZ_JACYXJ010000007.1"/>
</dbReference>
<feature type="signal peptide" evidence="1">
    <location>
        <begin position="1"/>
        <end position="26"/>
    </location>
</feature>
<keyword evidence="3" id="KW-1185">Reference proteome</keyword>
<comment type="caution">
    <text evidence="2">The sequence shown here is derived from an EMBL/GenBank/DDBJ whole genome shotgun (WGS) entry which is preliminary data.</text>
</comment>
<evidence type="ECO:0000313" key="2">
    <source>
        <dbReference type="EMBL" id="MBD8878264.1"/>
    </source>
</evidence>
<dbReference type="Proteomes" id="UP000615687">
    <property type="component" value="Unassembled WGS sequence"/>
</dbReference>
<gene>
    <name evidence="2" type="ORF">IG617_18365</name>
</gene>